<name>A0A2I0A034_9ASPA</name>
<accession>A0A2I0A034</accession>
<evidence type="ECO:0000313" key="3">
    <source>
        <dbReference type="Proteomes" id="UP000236161"/>
    </source>
</evidence>
<evidence type="ECO:0000256" key="1">
    <source>
        <dbReference type="SAM" id="Phobius"/>
    </source>
</evidence>
<keyword evidence="1" id="KW-0812">Transmembrane</keyword>
<evidence type="ECO:0000313" key="2">
    <source>
        <dbReference type="EMBL" id="PKA48906.1"/>
    </source>
</evidence>
<gene>
    <name evidence="2" type="ORF">AXF42_Ash016422</name>
</gene>
<dbReference type="Proteomes" id="UP000236161">
    <property type="component" value="Unassembled WGS sequence"/>
</dbReference>
<feature type="transmembrane region" description="Helical" evidence="1">
    <location>
        <begin position="101"/>
        <end position="119"/>
    </location>
</feature>
<protein>
    <submittedName>
        <fullName evidence="2">Uncharacterized protein</fullName>
    </submittedName>
</protein>
<dbReference type="EMBL" id="KZ452102">
    <property type="protein sequence ID" value="PKA48906.1"/>
    <property type="molecule type" value="Genomic_DNA"/>
</dbReference>
<organism evidence="2 3">
    <name type="scientific">Apostasia shenzhenica</name>
    <dbReference type="NCBI Taxonomy" id="1088818"/>
    <lineage>
        <taxon>Eukaryota</taxon>
        <taxon>Viridiplantae</taxon>
        <taxon>Streptophyta</taxon>
        <taxon>Embryophyta</taxon>
        <taxon>Tracheophyta</taxon>
        <taxon>Spermatophyta</taxon>
        <taxon>Magnoliopsida</taxon>
        <taxon>Liliopsida</taxon>
        <taxon>Asparagales</taxon>
        <taxon>Orchidaceae</taxon>
        <taxon>Apostasioideae</taxon>
        <taxon>Apostasia</taxon>
    </lineage>
</organism>
<keyword evidence="1" id="KW-0472">Membrane</keyword>
<proteinExistence type="predicted"/>
<keyword evidence="3" id="KW-1185">Reference proteome</keyword>
<dbReference type="AlphaFoldDB" id="A0A2I0A034"/>
<reference evidence="2 3" key="1">
    <citation type="journal article" date="2017" name="Nature">
        <title>The Apostasia genome and the evolution of orchids.</title>
        <authorList>
            <person name="Zhang G.Q."/>
            <person name="Liu K.W."/>
            <person name="Li Z."/>
            <person name="Lohaus R."/>
            <person name="Hsiao Y.Y."/>
            <person name="Niu S.C."/>
            <person name="Wang J.Y."/>
            <person name="Lin Y.C."/>
            <person name="Xu Q."/>
            <person name="Chen L.J."/>
            <person name="Yoshida K."/>
            <person name="Fujiwara S."/>
            <person name="Wang Z.W."/>
            <person name="Zhang Y.Q."/>
            <person name="Mitsuda N."/>
            <person name="Wang M."/>
            <person name="Liu G.H."/>
            <person name="Pecoraro L."/>
            <person name="Huang H.X."/>
            <person name="Xiao X.J."/>
            <person name="Lin M."/>
            <person name="Wu X.Y."/>
            <person name="Wu W.L."/>
            <person name="Chen Y.Y."/>
            <person name="Chang S.B."/>
            <person name="Sakamoto S."/>
            <person name="Ohme-Takagi M."/>
            <person name="Yagi M."/>
            <person name="Zeng S.J."/>
            <person name="Shen C.Y."/>
            <person name="Yeh C.M."/>
            <person name="Luo Y.B."/>
            <person name="Tsai W.C."/>
            <person name="Van de Peer Y."/>
            <person name="Liu Z.J."/>
        </authorList>
    </citation>
    <scope>NUCLEOTIDE SEQUENCE [LARGE SCALE GENOMIC DNA]</scope>
    <source>
        <strain evidence="3">cv. Shenzhen</strain>
        <tissue evidence="2">Stem</tissue>
    </source>
</reference>
<sequence>MPAQVQENVMAAQVQGSVTAAQVQGSVMVGPTRSTGSAQMQGSVMAAQDELSLPLPDAESRIWNQGRRGRRCMRRWRDLACDAAREREREEKRENHKGKNIISYIFLLLNLSFGPSFTLPKTNSSI</sequence>
<keyword evidence="1" id="KW-1133">Transmembrane helix</keyword>